<gene>
    <name evidence="2" type="ORF">KC01_LOCUS19973</name>
</gene>
<organism evidence="2 3">
    <name type="scientific">Knipowitschia caucasica</name>
    <name type="common">Caucasian dwarf goby</name>
    <name type="synonym">Pomatoschistus caucasicus</name>
    <dbReference type="NCBI Taxonomy" id="637954"/>
    <lineage>
        <taxon>Eukaryota</taxon>
        <taxon>Metazoa</taxon>
        <taxon>Chordata</taxon>
        <taxon>Craniata</taxon>
        <taxon>Vertebrata</taxon>
        <taxon>Euteleostomi</taxon>
        <taxon>Actinopterygii</taxon>
        <taxon>Neopterygii</taxon>
        <taxon>Teleostei</taxon>
        <taxon>Neoteleostei</taxon>
        <taxon>Acanthomorphata</taxon>
        <taxon>Gobiaria</taxon>
        <taxon>Gobiiformes</taxon>
        <taxon>Gobioidei</taxon>
        <taxon>Gobiidae</taxon>
        <taxon>Gobiinae</taxon>
        <taxon>Knipowitschia</taxon>
    </lineage>
</organism>
<keyword evidence="1" id="KW-0472">Membrane</keyword>
<sequence>MCTVHSIDSESIFFKRKHADRRDATRAEATEIGNGTRIQVDGGVPSVLNPALMALMVLNVVLVAAVVVLVRLVCIYRRTQLTGRESSRGSSQAEDEVTYAGVNVVPSSASCRSTSVTTVLYSEVRSRQDRS</sequence>
<dbReference type="EMBL" id="OZ035841">
    <property type="protein sequence ID" value="CAL1590461.1"/>
    <property type="molecule type" value="Genomic_DNA"/>
</dbReference>
<reference evidence="2 3" key="1">
    <citation type="submission" date="2024-04" db="EMBL/GenBank/DDBJ databases">
        <authorList>
            <person name="Waldvogel A.-M."/>
            <person name="Schoenle A."/>
        </authorList>
    </citation>
    <scope>NUCLEOTIDE SEQUENCE [LARGE SCALE GENOMIC DNA]</scope>
</reference>
<evidence type="ECO:0000256" key="1">
    <source>
        <dbReference type="SAM" id="Phobius"/>
    </source>
</evidence>
<keyword evidence="1" id="KW-0812">Transmembrane</keyword>
<accession>A0AAV2KKI5</accession>
<name>A0AAV2KKI5_KNICA</name>
<keyword evidence="1" id="KW-1133">Transmembrane helix</keyword>
<dbReference type="Proteomes" id="UP001497482">
    <property type="component" value="Chromosome 19"/>
</dbReference>
<evidence type="ECO:0000313" key="2">
    <source>
        <dbReference type="EMBL" id="CAL1590461.1"/>
    </source>
</evidence>
<keyword evidence="3" id="KW-1185">Reference proteome</keyword>
<evidence type="ECO:0000313" key="3">
    <source>
        <dbReference type="Proteomes" id="UP001497482"/>
    </source>
</evidence>
<feature type="transmembrane region" description="Helical" evidence="1">
    <location>
        <begin position="51"/>
        <end position="74"/>
    </location>
</feature>
<dbReference type="AlphaFoldDB" id="A0AAV2KKI5"/>
<protein>
    <submittedName>
        <fullName evidence="2">Uncharacterized protein</fullName>
    </submittedName>
</protein>
<proteinExistence type="predicted"/>